<accession>A0ACB7Y1W3</accession>
<name>A0ACB7Y1W3_9ERIC</name>
<keyword evidence="2" id="KW-1185">Reference proteome</keyword>
<evidence type="ECO:0000313" key="2">
    <source>
        <dbReference type="Proteomes" id="UP000828048"/>
    </source>
</evidence>
<dbReference type="EMBL" id="CM037155">
    <property type="protein sequence ID" value="KAH7847467.1"/>
    <property type="molecule type" value="Genomic_DNA"/>
</dbReference>
<organism evidence="1 2">
    <name type="scientific">Vaccinium darrowii</name>
    <dbReference type="NCBI Taxonomy" id="229202"/>
    <lineage>
        <taxon>Eukaryota</taxon>
        <taxon>Viridiplantae</taxon>
        <taxon>Streptophyta</taxon>
        <taxon>Embryophyta</taxon>
        <taxon>Tracheophyta</taxon>
        <taxon>Spermatophyta</taxon>
        <taxon>Magnoliopsida</taxon>
        <taxon>eudicotyledons</taxon>
        <taxon>Gunneridae</taxon>
        <taxon>Pentapetalae</taxon>
        <taxon>asterids</taxon>
        <taxon>Ericales</taxon>
        <taxon>Ericaceae</taxon>
        <taxon>Vaccinioideae</taxon>
        <taxon>Vaccinieae</taxon>
        <taxon>Vaccinium</taxon>
    </lineage>
</organism>
<sequence length="342" mass="39084">MDGKKEEALKCLKIAREAIECCDRVRAQQFITKAQKLDPSLSSADILSRLNGHTVESSTKPSHAKPRTPDPDRRQGRVSEPGSSSTTSSAYTEEHTEEHIAIVREINNKKNYYEILDVEESCTVEDIRKAYRKLSLKVHPDKNKAPDADVAFTAVSKAFKCLSDEESRERYKLTGYNEQAFERGAAGPGRDDFFGGNAEAEEMFRNFFCGGIDPAVFFPELRGPGNRNQPPIGPWKKFIQVLPFLLLFVWKNMPSNYPIYKVWPRDSYQLKFTTQKGTDFYVKSKSFEQAYPPNSPQRVKLEMEVEKDYVEACRHGCMLELQFPKGIFKGYCDLLKEYKARA</sequence>
<comment type="caution">
    <text evidence="1">The sequence shown here is derived from an EMBL/GenBank/DDBJ whole genome shotgun (WGS) entry which is preliminary data.</text>
</comment>
<reference evidence="1 2" key="1">
    <citation type="journal article" date="2021" name="Hortic Res">
        <title>High-quality reference genome and annotation aids understanding of berry development for evergreen blueberry (Vaccinium darrowii).</title>
        <authorList>
            <person name="Yu J."/>
            <person name="Hulse-Kemp A.M."/>
            <person name="Babiker E."/>
            <person name="Staton M."/>
        </authorList>
    </citation>
    <scope>NUCLEOTIDE SEQUENCE [LARGE SCALE GENOMIC DNA]</scope>
    <source>
        <strain evidence="2">cv. NJ 8807/NJ 8810</strain>
        <tissue evidence="1">Young leaf</tissue>
    </source>
</reference>
<evidence type="ECO:0000313" key="1">
    <source>
        <dbReference type="EMBL" id="KAH7847467.1"/>
    </source>
</evidence>
<protein>
    <submittedName>
        <fullName evidence="1">Uncharacterized protein</fullName>
    </submittedName>
</protein>
<proteinExistence type="predicted"/>
<dbReference type="Proteomes" id="UP000828048">
    <property type="component" value="Chromosome 5"/>
</dbReference>
<gene>
    <name evidence="1" type="ORF">Vadar_026415</name>
</gene>